<dbReference type="Gene3D" id="1.20.140.10">
    <property type="entry name" value="Butyryl-CoA Dehydrogenase, subunit A, domain 3"/>
    <property type="match status" value="1"/>
</dbReference>
<dbReference type="GO" id="GO:0003995">
    <property type="term" value="F:acyl-CoA dehydrogenase activity"/>
    <property type="evidence" value="ECO:0007669"/>
    <property type="project" value="TreeGrafter"/>
</dbReference>
<dbReference type="GO" id="GO:0005737">
    <property type="term" value="C:cytoplasm"/>
    <property type="evidence" value="ECO:0007669"/>
    <property type="project" value="TreeGrafter"/>
</dbReference>
<organism evidence="3 4">
    <name type="scientific">Sphaerotilus natans subsp. natans DSM 6575</name>
    <dbReference type="NCBI Taxonomy" id="1286631"/>
    <lineage>
        <taxon>Bacteria</taxon>
        <taxon>Pseudomonadati</taxon>
        <taxon>Pseudomonadota</taxon>
        <taxon>Betaproteobacteria</taxon>
        <taxon>Burkholderiales</taxon>
        <taxon>Sphaerotilaceae</taxon>
        <taxon>Sphaerotilus</taxon>
    </lineage>
</organism>
<dbReference type="PANTHER" id="PTHR48083:SF5">
    <property type="entry name" value="NRGC PROTEIN"/>
    <property type="match status" value="1"/>
</dbReference>
<keyword evidence="1" id="KW-0560">Oxidoreductase</keyword>
<dbReference type="eggNOG" id="COG1960">
    <property type="taxonomic scope" value="Bacteria"/>
</dbReference>
<dbReference type="GO" id="GO:0050660">
    <property type="term" value="F:flavin adenine dinucleotide binding"/>
    <property type="evidence" value="ECO:0007669"/>
    <property type="project" value="InterPro"/>
</dbReference>
<gene>
    <name evidence="3" type="ORF">X805_24200</name>
</gene>
<dbReference type="PIRSF" id="PIRSF016578">
    <property type="entry name" value="HsaA"/>
    <property type="match status" value="1"/>
</dbReference>
<evidence type="ECO:0000313" key="3">
    <source>
        <dbReference type="EMBL" id="KDB51942.1"/>
    </source>
</evidence>
<dbReference type="PANTHER" id="PTHR48083">
    <property type="entry name" value="MEDIUM-CHAIN SPECIFIC ACYL-COA DEHYDROGENASE, MITOCHONDRIAL-RELATED"/>
    <property type="match status" value="1"/>
</dbReference>
<protein>
    <submittedName>
        <fullName evidence="3">Acyl-CoA dehydrogenase-like protein IacA</fullName>
    </submittedName>
</protein>
<evidence type="ECO:0000256" key="1">
    <source>
        <dbReference type="ARBA" id="ARBA00023002"/>
    </source>
</evidence>
<comment type="caution">
    <text evidence="3">The sequence shown here is derived from an EMBL/GenBank/DDBJ whole genome shotgun (WGS) entry which is preliminary data.</text>
</comment>
<reference evidence="3 4" key="1">
    <citation type="journal article" date="2014" name="FEMS Microbiol. Ecol.">
        <title>Sphaerotilus natans encrusted with nanoball-shaped Fe(III) oxide minerals formed by nitrate-reducing mixotrophic Fe(II) oxidation.</title>
        <authorList>
            <person name="Park S."/>
            <person name="Kim D.H."/>
            <person name="Lee J.H."/>
            <person name="Hur H.G."/>
        </authorList>
    </citation>
    <scope>NUCLEOTIDE SEQUENCE [LARGE SCALE GENOMIC DNA]</scope>
    <source>
        <strain evidence="3 4">DSM 6575</strain>
    </source>
</reference>
<dbReference type="PATRIC" id="fig|1286631.3.peg.2367"/>
<dbReference type="SUPFAM" id="SSF56645">
    <property type="entry name" value="Acyl-CoA dehydrogenase NM domain-like"/>
    <property type="match status" value="1"/>
</dbReference>
<proteinExistence type="predicted"/>
<dbReference type="InterPro" id="IPR013107">
    <property type="entry name" value="Acyl-CoA_DH_C"/>
</dbReference>
<name>A0A059KKF3_9BURK</name>
<dbReference type="InterPro" id="IPR009100">
    <property type="entry name" value="AcylCoA_DH/oxidase_NM_dom_sf"/>
</dbReference>
<dbReference type="InterPro" id="IPR050741">
    <property type="entry name" value="Acyl-CoA_dehydrogenase"/>
</dbReference>
<accession>A0A059KKF3</accession>
<dbReference type="GO" id="GO:0033539">
    <property type="term" value="P:fatty acid beta-oxidation using acyl-CoA dehydrogenase"/>
    <property type="evidence" value="ECO:0007669"/>
    <property type="project" value="TreeGrafter"/>
</dbReference>
<dbReference type="InterPro" id="IPR037069">
    <property type="entry name" value="AcylCoA_DH/ox_N_sf"/>
</dbReference>
<dbReference type="EMBL" id="AZRA01000062">
    <property type="protein sequence ID" value="KDB51942.1"/>
    <property type="molecule type" value="Genomic_DNA"/>
</dbReference>
<evidence type="ECO:0000313" key="4">
    <source>
        <dbReference type="Proteomes" id="UP000026714"/>
    </source>
</evidence>
<dbReference type="RefSeq" id="WP_051631953.1">
    <property type="nucleotide sequence ID" value="NZ_AZRA01000062.1"/>
</dbReference>
<dbReference type="InterPro" id="IPR046373">
    <property type="entry name" value="Acyl-CoA_Oxase/DH_mid-dom_sf"/>
</dbReference>
<dbReference type="Proteomes" id="UP000026714">
    <property type="component" value="Unassembled WGS sequence"/>
</dbReference>
<dbReference type="Gene3D" id="2.40.110.10">
    <property type="entry name" value="Butyryl-CoA Dehydrogenase, subunit A, domain 2"/>
    <property type="match status" value="1"/>
</dbReference>
<feature type="domain" description="Acyl-CoA dehydrogenase C-terminal" evidence="2">
    <location>
        <begin position="243"/>
        <end position="372"/>
    </location>
</feature>
<dbReference type="Gene3D" id="1.10.540.10">
    <property type="entry name" value="Acyl-CoA dehydrogenase/oxidase, N-terminal domain"/>
    <property type="match status" value="1"/>
</dbReference>
<dbReference type="AlphaFoldDB" id="A0A059KKF3"/>
<sequence>MSVLTPIAALATASSDPTPPALAPLSPDLLLSDIRRRREEFTRLQQIAPDVIGQFRRLGVYRALVPKALGGDEKGPREFCELVETIAQADGSAGWVASFGMGVTYLAALPPATLAAIYAEGPDVVFAGGIFPPQRAPKVAGGFEVSGRWAWSSGCTGADVIGVGIAPVEGDKTALPRMAVMPREKVQIERAWNVTGLVGTGSHDVVVDRVVVPEDWTFVRGSRSQRMEPMFRYPTLAFAAQVLSVVSLGIARGAIEELRRLAVDRPSVTGAPRLADRPQVQIELARAEAQLRSARAFFFDAIDEAWDSLLAGDEVSPEQTRLLRLSATHAARTGAEVARAIQMQTGMTGVYHDSPISQQVRDAQVLTQHAFMGDITYQNAGAMSFGLAPLPGFL</sequence>
<dbReference type="STRING" id="34103.SAMN05421778_10632"/>
<dbReference type="Pfam" id="PF08028">
    <property type="entry name" value="Acyl-CoA_dh_2"/>
    <property type="match status" value="1"/>
</dbReference>
<dbReference type="SUPFAM" id="SSF47203">
    <property type="entry name" value="Acyl-CoA dehydrogenase C-terminal domain-like"/>
    <property type="match status" value="1"/>
</dbReference>
<keyword evidence="4" id="KW-1185">Reference proteome</keyword>
<evidence type="ECO:0000259" key="2">
    <source>
        <dbReference type="Pfam" id="PF08028"/>
    </source>
</evidence>
<dbReference type="InterPro" id="IPR036250">
    <property type="entry name" value="AcylCo_DH-like_C"/>
</dbReference>